<dbReference type="Proteomes" id="UP001153069">
    <property type="component" value="Unassembled WGS sequence"/>
</dbReference>
<evidence type="ECO:0000313" key="3">
    <source>
        <dbReference type="EMBL" id="CAB9525133.1"/>
    </source>
</evidence>
<gene>
    <name evidence="3" type="ORF">SEMRO_1634_G287480.1</name>
</gene>
<feature type="compositionally biased region" description="Low complexity" evidence="1">
    <location>
        <begin position="241"/>
        <end position="258"/>
    </location>
</feature>
<dbReference type="EMBL" id="CAICTM010001632">
    <property type="protein sequence ID" value="CAB9525133.1"/>
    <property type="molecule type" value="Genomic_DNA"/>
</dbReference>
<feature type="transmembrane region" description="Helical" evidence="2">
    <location>
        <begin position="115"/>
        <end position="135"/>
    </location>
</feature>
<feature type="compositionally biased region" description="Pro residues" evidence="1">
    <location>
        <begin position="75"/>
        <end position="89"/>
    </location>
</feature>
<organism evidence="3 4">
    <name type="scientific">Seminavis robusta</name>
    <dbReference type="NCBI Taxonomy" id="568900"/>
    <lineage>
        <taxon>Eukaryota</taxon>
        <taxon>Sar</taxon>
        <taxon>Stramenopiles</taxon>
        <taxon>Ochrophyta</taxon>
        <taxon>Bacillariophyta</taxon>
        <taxon>Bacillariophyceae</taxon>
        <taxon>Bacillariophycidae</taxon>
        <taxon>Naviculales</taxon>
        <taxon>Naviculaceae</taxon>
        <taxon>Seminavis</taxon>
    </lineage>
</organism>
<keyword evidence="4" id="KW-1185">Reference proteome</keyword>
<reference evidence="3" key="1">
    <citation type="submission" date="2020-06" db="EMBL/GenBank/DDBJ databases">
        <authorList>
            <consortium name="Plant Systems Biology data submission"/>
        </authorList>
    </citation>
    <scope>NUCLEOTIDE SEQUENCE</scope>
    <source>
        <strain evidence="3">D6</strain>
    </source>
</reference>
<proteinExistence type="predicted"/>
<keyword evidence="2" id="KW-1133">Transmembrane helix</keyword>
<comment type="caution">
    <text evidence="3">The sequence shown here is derived from an EMBL/GenBank/DDBJ whole genome shotgun (WGS) entry which is preliminary data.</text>
</comment>
<name>A0A9N8HWD3_9STRA</name>
<evidence type="ECO:0000256" key="1">
    <source>
        <dbReference type="SAM" id="MobiDB-lite"/>
    </source>
</evidence>
<protein>
    <submittedName>
        <fullName evidence="3">Uncharacterized protein</fullName>
    </submittedName>
</protein>
<feature type="region of interest" description="Disordered" evidence="1">
    <location>
        <begin position="231"/>
        <end position="267"/>
    </location>
</feature>
<keyword evidence="2" id="KW-0812">Transmembrane</keyword>
<evidence type="ECO:0000256" key="2">
    <source>
        <dbReference type="SAM" id="Phobius"/>
    </source>
</evidence>
<sequence>MYSHARHAPSEDGPTRPIRLLFPVLEHPDQRVEQAPVRMRERFYEAADEEAAIDYFEPLNIFWDEGNTNVGTRSQPPPLQQPPPPPPQQEPQHIPLTNNDTEPQRRRRDGCFDSSSNVILAAVVLIMCTIVAITIGEVCSSRQCGGGNNGKTVGSDDKPIIDIFWITDPPTDSPTQSPIVSTISSLAPTMIGSPATFHQDNPINNNNEEEEEGIQGDSGNIFLHTPTPVPTQFPVRDDATNDNSVNSTTETNTTTISNESDKNTQAPTSEVLVVESYNGTDLAAIINNNTITHNSAALSLNYTNTTTTSAFIINATTNSSITFVEYNATKLDEANNATASETANITVTASMESIAIQIKKQRLDP</sequence>
<accession>A0A9N8HWD3</accession>
<dbReference type="AlphaFoldDB" id="A0A9N8HWD3"/>
<evidence type="ECO:0000313" key="4">
    <source>
        <dbReference type="Proteomes" id="UP001153069"/>
    </source>
</evidence>
<keyword evidence="2" id="KW-0472">Membrane</keyword>
<feature type="region of interest" description="Disordered" evidence="1">
    <location>
        <begin position="200"/>
        <end position="219"/>
    </location>
</feature>
<feature type="region of interest" description="Disordered" evidence="1">
    <location>
        <begin position="66"/>
        <end position="110"/>
    </location>
</feature>